<accession>A0A0C3F8N1</accession>
<evidence type="ECO:0000313" key="1">
    <source>
        <dbReference type="EMBL" id="KIM76224.1"/>
    </source>
</evidence>
<name>A0A0C3F8N1_PILCF</name>
<organism evidence="1 2">
    <name type="scientific">Piloderma croceum (strain F 1598)</name>
    <dbReference type="NCBI Taxonomy" id="765440"/>
    <lineage>
        <taxon>Eukaryota</taxon>
        <taxon>Fungi</taxon>
        <taxon>Dikarya</taxon>
        <taxon>Basidiomycota</taxon>
        <taxon>Agaricomycotina</taxon>
        <taxon>Agaricomycetes</taxon>
        <taxon>Agaricomycetidae</taxon>
        <taxon>Atheliales</taxon>
        <taxon>Atheliaceae</taxon>
        <taxon>Piloderma</taxon>
    </lineage>
</organism>
<protein>
    <submittedName>
        <fullName evidence="1">Uncharacterized protein</fullName>
    </submittedName>
</protein>
<keyword evidence="2" id="KW-1185">Reference proteome</keyword>
<dbReference type="InParanoid" id="A0A0C3F8N1"/>
<sequence>MPSPLTFFFLLPPCITVAISAYLDLYKSVAIYCGCLLCVPLESGCMVRTTKLLQQLLFPSWGSNGMLSYFTSYA</sequence>
<evidence type="ECO:0000313" key="2">
    <source>
        <dbReference type="Proteomes" id="UP000054166"/>
    </source>
</evidence>
<dbReference type="HOGENOM" id="CLU_2688695_0_0_1"/>
<dbReference type="AlphaFoldDB" id="A0A0C3F8N1"/>
<proteinExistence type="predicted"/>
<dbReference type="Proteomes" id="UP000054166">
    <property type="component" value="Unassembled WGS sequence"/>
</dbReference>
<reference evidence="1 2" key="1">
    <citation type="submission" date="2014-04" db="EMBL/GenBank/DDBJ databases">
        <authorList>
            <consortium name="DOE Joint Genome Institute"/>
            <person name="Kuo A."/>
            <person name="Tarkka M."/>
            <person name="Buscot F."/>
            <person name="Kohler A."/>
            <person name="Nagy L.G."/>
            <person name="Floudas D."/>
            <person name="Copeland A."/>
            <person name="Barry K.W."/>
            <person name="Cichocki N."/>
            <person name="Veneault-Fourrey C."/>
            <person name="LaButti K."/>
            <person name="Lindquist E.A."/>
            <person name="Lipzen A."/>
            <person name="Lundell T."/>
            <person name="Morin E."/>
            <person name="Murat C."/>
            <person name="Sun H."/>
            <person name="Tunlid A."/>
            <person name="Henrissat B."/>
            <person name="Grigoriev I.V."/>
            <person name="Hibbett D.S."/>
            <person name="Martin F."/>
            <person name="Nordberg H.P."/>
            <person name="Cantor M.N."/>
            <person name="Hua S.X."/>
        </authorList>
    </citation>
    <scope>NUCLEOTIDE SEQUENCE [LARGE SCALE GENOMIC DNA]</scope>
    <source>
        <strain evidence="1 2">F 1598</strain>
    </source>
</reference>
<gene>
    <name evidence="1" type="ORF">PILCRDRAFT_826591</name>
</gene>
<reference evidence="2" key="2">
    <citation type="submission" date="2015-01" db="EMBL/GenBank/DDBJ databases">
        <title>Evolutionary Origins and Diversification of the Mycorrhizal Mutualists.</title>
        <authorList>
            <consortium name="DOE Joint Genome Institute"/>
            <consortium name="Mycorrhizal Genomics Consortium"/>
            <person name="Kohler A."/>
            <person name="Kuo A."/>
            <person name="Nagy L.G."/>
            <person name="Floudas D."/>
            <person name="Copeland A."/>
            <person name="Barry K.W."/>
            <person name="Cichocki N."/>
            <person name="Veneault-Fourrey C."/>
            <person name="LaButti K."/>
            <person name="Lindquist E.A."/>
            <person name="Lipzen A."/>
            <person name="Lundell T."/>
            <person name="Morin E."/>
            <person name="Murat C."/>
            <person name="Riley R."/>
            <person name="Ohm R."/>
            <person name="Sun H."/>
            <person name="Tunlid A."/>
            <person name="Henrissat B."/>
            <person name="Grigoriev I.V."/>
            <person name="Hibbett D.S."/>
            <person name="Martin F."/>
        </authorList>
    </citation>
    <scope>NUCLEOTIDE SEQUENCE [LARGE SCALE GENOMIC DNA]</scope>
    <source>
        <strain evidence="2">F 1598</strain>
    </source>
</reference>
<dbReference type="EMBL" id="KN833037">
    <property type="protein sequence ID" value="KIM76224.1"/>
    <property type="molecule type" value="Genomic_DNA"/>
</dbReference>